<feature type="transmembrane region" description="Helical" evidence="1">
    <location>
        <begin position="14"/>
        <end position="33"/>
    </location>
</feature>
<reference evidence="3" key="1">
    <citation type="journal article" date="2014" name="Nat. Commun.">
        <title>Genomic adaptations of the halophilic Dead Sea filamentous fungus Eurotium rubrum.</title>
        <authorList>
            <person name="Kis-Papo T."/>
            <person name="Weig A.R."/>
            <person name="Riley R."/>
            <person name="Persoh D."/>
            <person name="Salamov A."/>
            <person name="Sun H."/>
            <person name="Lipzen A."/>
            <person name="Wasser S.P."/>
            <person name="Rambold G."/>
            <person name="Grigoriev I.V."/>
            <person name="Nevo E."/>
        </authorList>
    </citation>
    <scope>NUCLEOTIDE SEQUENCE [LARGE SCALE GENOMIC DNA]</scope>
    <source>
        <strain evidence="3">CBS 135680</strain>
    </source>
</reference>
<dbReference type="GeneID" id="63693472"/>
<dbReference type="AlphaFoldDB" id="A0A017SJY6"/>
<evidence type="ECO:0000256" key="1">
    <source>
        <dbReference type="SAM" id="Phobius"/>
    </source>
</evidence>
<dbReference type="RefSeq" id="XP_040640945.1">
    <property type="nucleotide sequence ID" value="XM_040778348.1"/>
</dbReference>
<dbReference type="Proteomes" id="UP000019804">
    <property type="component" value="Unassembled WGS sequence"/>
</dbReference>
<accession>A0A017SJY6</accession>
<proteinExistence type="predicted"/>
<dbReference type="HOGENOM" id="CLU_2573504_0_0_1"/>
<gene>
    <name evidence="2" type="ORF">EURHEDRAFT_325367</name>
</gene>
<keyword evidence="1" id="KW-1133">Transmembrane helix</keyword>
<name>A0A017SJY6_ASPRC</name>
<organism evidence="2 3">
    <name type="scientific">Aspergillus ruber (strain CBS 135680)</name>
    <dbReference type="NCBI Taxonomy" id="1388766"/>
    <lineage>
        <taxon>Eukaryota</taxon>
        <taxon>Fungi</taxon>
        <taxon>Dikarya</taxon>
        <taxon>Ascomycota</taxon>
        <taxon>Pezizomycotina</taxon>
        <taxon>Eurotiomycetes</taxon>
        <taxon>Eurotiomycetidae</taxon>
        <taxon>Eurotiales</taxon>
        <taxon>Aspergillaceae</taxon>
        <taxon>Aspergillus</taxon>
        <taxon>Aspergillus subgen. Aspergillus</taxon>
    </lineage>
</organism>
<sequence>MNLYRKKRVSLRDYRYIVFQFIGVFIFLGLFYMRPIDFVHICIGSAGCGSARRSLRFNSPTATKRNIFRLKDLSEITEKRL</sequence>
<keyword evidence="1" id="KW-0812">Transmembrane</keyword>
<evidence type="ECO:0000313" key="2">
    <source>
        <dbReference type="EMBL" id="EYE97257.1"/>
    </source>
</evidence>
<dbReference type="EMBL" id="KK088416">
    <property type="protein sequence ID" value="EYE97257.1"/>
    <property type="molecule type" value="Genomic_DNA"/>
</dbReference>
<protein>
    <submittedName>
        <fullName evidence="2">Uncharacterized protein</fullName>
    </submittedName>
</protein>
<evidence type="ECO:0000313" key="3">
    <source>
        <dbReference type="Proteomes" id="UP000019804"/>
    </source>
</evidence>
<keyword evidence="1" id="KW-0472">Membrane</keyword>
<keyword evidence="3" id="KW-1185">Reference proteome</keyword>